<accession>A6DMV1</accession>
<dbReference type="InterPro" id="IPR006311">
    <property type="entry name" value="TAT_signal"/>
</dbReference>
<evidence type="ECO:0000313" key="2">
    <source>
        <dbReference type="EMBL" id="EDM26987.1"/>
    </source>
</evidence>
<feature type="signal peptide" evidence="1">
    <location>
        <begin position="1"/>
        <end position="24"/>
    </location>
</feature>
<protein>
    <recommendedName>
        <fullName evidence="4">Secreted protein containing DUF1552</fullName>
    </recommendedName>
</protein>
<evidence type="ECO:0000256" key="1">
    <source>
        <dbReference type="SAM" id="SignalP"/>
    </source>
</evidence>
<proteinExistence type="predicted"/>
<dbReference type="AlphaFoldDB" id="A6DMV1"/>
<dbReference type="PROSITE" id="PS51318">
    <property type="entry name" value="TAT"/>
    <property type="match status" value="1"/>
</dbReference>
<dbReference type="eggNOG" id="COG2960">
    <property type="taxonomic scope" value="Bacteria"/>
</dbReference>
<organism evidence="2 3">
    <name type="scientific">Lentisphaera araneosa HTCC2155</name>
    <dbReference type="NCBI Taxonomy" id="313628"/>
    <lineage>
        <taxon>Bacteria</taxon>
        <taxon>Pseudomonadati</taxon>
        <taxon>Lentisphaerota</taxon>
        <taxon>Lentisphaeria</taxon>
        <taxon>Lentisphaerales</taxon>
        <taxon>Lentisphaeraceae</taxon>
        <taxon>Lentisphaera</taxon>
    </lineage>
</organism>
<gene>
    <name evidence="2" type="ORF">LNTAR_07079</name>
</gene>
<feature type="chain" id="PRO_5002691255" description="Secreted protein containing DUF1552" evidence="1">
    <location>
        <begin position="25"/>
        <end position="429"/>
    </location>
</feature>
<dbReference type="InterPro" id="IPR011447">
    <property type="entry name" value="DUF1552"/>
</dbReference>
<dbReference type="Pfam" id="PF10518">
    <property type="entry name" value="TAT_signal"/>
    <property type="match status" value="1"/>
</dbReference>
<evidence type="ECO:0000313" key="3">
    <source>
        <dbReference type="Proteomes" id="UP000004947"/>
    </source>
</evidence>
<comment type="caution">
    <text evidence="2">The sequence shown here is derived from an EMBL/GenBank/DDBJ whole genome shotgun (WGS) entry which is preliminary data.</text>
</comment>
<keyword evidence="3" id="KW-1185">Reference proteome</keyword>
<dbReference type="RefSeq" id="WP_007279194.1">
    <property type="nucleotide sequence ID" value="NZ_ABCK01000012.1"/>
</dbReference>
<dbReference type="Pfam" id="PF07586">
    <property type="entry name" value="HXXSHH"/>
    <property type="match status" value="1"/>
</dbReference>
<dbReference type="InterPro" id="IPR019546">
    <property type="entry name" value="TAT_signal_bac_arc"/>
</dbReference>
<dbReference type="Proteomes" id="UP000004947">
    <property type="component" value="Unassembled WGS sequence"/>
</dbReference>
<keyword evidence="1" id="KW-0732">Signal</keyword>
<dbReference type="EMBL" id="ABCK01000012">
    <property type="protein sequence ID" value="EDM26987.1"/>
    <property type="molecule type" value="Genomic_DNA"/>
</dbReference>
<dbReference type="OrthoDB" id="9146593at2"/>
<dbReference type="STRING" id="313628.LNTAR_07079"/>
<evidence type="ECO:0008006" key="4">
    <source>
        <dbReference type="Google" id="ProtNLM"/>
    </source>
</evidence>
<sequence>MRSKINRRNFLRGSGAAIALPSLASMNFKAFGSSKSKQTSPAKRAIFISMGFGVTQETWYPDQAQKGADYKLPAGLKPLAKHKSDFTVVQGCRHEHHYGPHNGSTNWLTGANRYAIPGQNMANSISLDQVIAQQLGHATRFASLPLTSSDVKSGGHGPGLSLSWDEKGKPIGGTKDPLQLFHKLFSADDTPLEQRQEAIRHNQSVLDTVLMDAKRVQRGLSKDDQDKLDEYFTGIRDIETQLRKDEDWLTVPKVQAPISEPKSGLQGKAEIEMMYKLMNAALQTDSTRAITYRLPVGSLLKSLDIGMNPHTLSHYAPGVRMEASQKRDQANTALLAGLIDQLKRTKEANGSSLFDNTTVVFGGGTRSIHYIDNVPTIITGRGSNLKLGQNLVLPEHTPLCNVWLTLLQGMGIKAASHGDSTGVIKELQA</sequence>
<name>A6DMV1_9BACT</name>
<reference evidence="2 3" key="1">
    <citation type="journal article" date="2010" name="J. Bacteriol.">
        <title>Genome sequence of Lentisphaera araneosa HTCC2155T, the type species of the order Lentisphaerales in the phylum Lentisphaerae.</title>
        <authorList>
            <person name="Thrash J.C."/>
            <person name="Cho J.C."/>
            <person name="Vergin K.L."/>
            <person name="Morris R.M."/>
            <person name="Giovannoni S.J."/>
        </authorList>
    </citation>
    <scope>NUCLEOTIDE SEQUENCE [LARGE SCALE GENOMIC DNA]</scope>
    <source>
        <strain evidence="2 3">HTCC2155</strain>
    </source>
</reference>